<protein>
    <submittedName>
        <fullName evidence="9">Ligand-binding protein SH3</fullName>
    </submittedName>
</protein>
<reference evidence="10" key="1">
    <citation type="submission" date="2016-10" db="EMBL/GenBank/DDBJ databases">
        <title>Frankia sp. NRRL B-16386 Genome sequencing.</title>
        <authorList>
            <person name="Ghodhbane-Gtari F."/>
            <person name="Swanson E."/>
            <person name="Gueddou A."/>
            <person name="Hezbri K."/>
            <person name="Ktari K."/>
            <person name="Nouioui I."/>
            <person name="Morris K."/>
            <person name="Simpson S."/>
            <person name="Abebe-Akele F."/>
            <person name="Thomas K."/>
            <person name="Gtari M."/>
            <person name="Tisa L.S."/>
        </authorList>
    </citation>
    <scope>NUCLEOTIDE SEQUENCE [LARGE SCALE GENOMIC DNA]</scope>
    <source>
        <strain evidence="10">NRRL B-16386</strain>
    </source>
</reference>
<dbReference type="InterPro" id="IPR037185">
    <property type="entry name" value="EmrE-like"/>
</dbReference>
<organism evidence="9 10">
    <name type="scientific">Pseudofrankia asymbiotica</name>
    <dbReference type="NCBI Taxonomy" id="1834516"/>
    <lineage>
        <taxon>Bacteria</taxon>
        <taxon>Bacillati</taxon>
        <taxon>Actinomycetota</taxon>
        <taxon>Actinomycetes</taxon>
        <taxon>Frankiales</taxon>
        <taxon>Frankiaceae</taxon>
        <taxon>Pseudofrankia</taxon>
    </lineage>
</organism>
<dbReference type="SUPFAM" id="SSF103481">
    <property type="entry name" value="Multidrug resistance efflux transporter EmrE"/>
    <property type="match status" value="1"/>
</dbReference>
<dbReference type="AlphaFoldDB" id="A0A1V2I0S1"/>
<sequence length="112" mass="11268">MYAAFALLIAAIGSEVAASALLPRADGFKDPLWSAVVLLGYGLSIWLLALVVRTMSVSVTYAIWAGIGTAAVAVVGVFFLGEAMSWAKAVSLALIIAGVIGLNLVGASGSAA</sequence>
<keyword evidence="6 8" id="KW-0472">Membrane</keyword>
<name>A0A1V2I0S1_9ACTN</name>
<dbReference type="RefSeq" id="WP_076821786.1">
    <property type="nucleotide sequence ID" value="NZ_MOMC01000091.1"/>
</dbReference>
<dbReference type="STRING" id="1834516.BL253_33715"/>
<dbReference type="InterPro" id="IPR000390">
    <property type="entry name" value="Small_drug/metabolite_transptr"/>
</dbReference>
<dbReference type="Gene3D" id="1.10.3730.20">
    <property type="match status" value="1"/>
</dbReference>
<dbReference type="GO" id="GO:0005886">
    <property type="term" value="C:plasma membrane"/>
    <property type="evidence" value="ECO:0007669"/>
    <property type="project" value="UniProtKB-SubCell"/>
</dbReference>
<keyword evidence="4 7" id="KW-0812">Transmembrane</keyword>
<dbReference type="InterPro" id="IPR045324">
    <property type="entry name" value="Small_multidrug_res"/>
</dbReference>
<dbReference type="PANTHER" id="PTHR30561:SF1">
    <property type="entry name" value="MULTIDRUG TRANSPORTER EMRE"/>
    <property type="match status" value="1"/>
</dbReference>
<feature type="transmembrane region" description="Helical" evidence="8">
    <location>
        <begin position="34"/>
        <end position="52"/>
    </location>
</feature>
<evidence type="ECO:0000256" key="7">
    <source>
        <dbReference type="RuleBase" id="RU003942"/>
    </source>
</evidence>
<evidence type="ECO:0000256" key="6">
    <source>
        <dbReference type="ARBA" id="ARBA00023136"/>
    </source>
</evidence>
<dbReference type="Proteomes" id="UP000188929">
    <property type="component" value="Unassembled WGS sequence"/>
</dbReference>
<evidence type="ECO:0000256" key="2">
    <source>
        <dbReference type="ARBA" id="ARBA00022448"/>
    </source>
</evidence>
<keyword evidence="2" id="KW-0813">Transport</keyword>
<evidence type="ECO:0000256" key="1">
    <source>
        <dbReference type="ARBA" id="ARBA00004651"/>
    </source>
</evidence>
<dbReference type="OrthoDB" id="21828at2"/>
<gene>
    <name evidence="9" type="ORF">BL253_33715</name>
</gene>
<dbReference type="Pfam" id="PF00893">
    <property type="entry name" value="Multi_Drug_Res"/>
    <property type="match status" value="1"/>
</dbReference>
<feature type="transmembrane region" description="Helical" evidence="8">
    <location>
        <begin position="59"/>
        <end position="80"/>
    </location>
</feature>
<dbReference type="PANTHER" id="PTHR30561">
    <property type="entry name" value="SMR FAMILY PROTON-DEPENDENT DRUG EFFLUX TRANSPORTER SUGE"/>
    <property type="match status" value="1"/>
</dbReference>
<evidence type="ECO:0000256" key="4">
    <source>
        <dbReference type="ARBA" id="ARBA00022692"/>
    </source>
</evidence>
<comment type="subcellular location">
    <subcellularLocation>
        <location evidence="1 7">Cell membrane</location>
        <topology evidence="1 7">Multi-pass membrane protein</topology>
    </subcellularLocation>
</comment>
<proteinExistence type="inferred from homology"/>
<dbReference type="EMBL" id="MOMC01000091">
    <property type="protein sequence ID" value="ONH23132.1"/>
    <property type="molecule type" value="Genomic_DNA"/>
</dbReference>
<keyword evidence="3" id="KW-1003">Cell membrane</keyword>
<evidence type="ECO:0000256" key="5">
    <source>
        <dbReference type="ARBA" id="ARBA00022989"/>
    </source>
</evidence>
<dbReference type="GO" id="GO:0022857">
    <property type="term" value="F:transmembrane transporter activity"/>
    <property type="evidence" value="ECO:0007669"/>
    <property type="project" value="InterPro"/>
</dbReference>
<keyword evidence="5 8" id="KW-1133">Transmembrane helix</keyword>
<evidence type="ECO:0000313" key="9">
    <source>
        <dbReference type="EMBL" id="ONH23132.1"/>
    </source>
</evidence>
<keyword evidence="10" id="KW-1185">Reference proteome</keyword>
<feature type="transmembrane region" description="Helical" evidence="8">
    <location>
        <begin position="86"/>
        <end position="106"/>
    </location>
</feature>
<comment type="caution">
    <text evidence="9">The sequence shown here is derived from an EMBL/GenBank/DDBJ whole genome shotgun (WGS) entry which is preliminary data.</text>
</comment>
<evidence type="ECO:0000256" key="3">
    <source>
        <dbReference type="ARBA" id="ARBA00022475"/>
    </source>
</evidence>
<evidence type="ECO:0000256" key="8">
    <source>
        <dbReference type="SAM" id="Phobius"/>
    </source>
</evidence>
<accession>A0A1V2I0S1</accession>
<comment type="similarity">
    <text evidence="7">Belongs to the drug/metabolite transporter (DMT) superfamily. Small multidrug resistance (SMR) (TC 2.A.7.1) family.</text>
</comment>
<evidence type="ECO:0000313" key="10">
    <source>
        <dbReference type="Proteomes" id="UP000188929"/>
    </source>
</evidence>